<dbReference type="SUPFAM" id="SSF109709">
    <property type="entry name" value="KorB DNA-binding domain-like"/>
    <property type="match status" value="1"/>
</dbReference>
<protein>
    <submittedName>
        <fullName evidence="2">Nucleoid occlusion protein</fullName>
    </submittedName>
</protein>
<dbReference type="EMBL" id="VSSQ01092502">
    <property type="protein sequence ID" value="MPN37708.1"/>
    <property type="molecule type" value="Genomic_DNA"/>
</dbReference>
<dbReference type="InterPro" id="IPR041468">
    <property type="entry name" value="HTH_ParB/Spo0J"/>
</dbReference>
<dbReference type="Gene3D" id="1.10.10.2830">
    <property type="match status" value="1"/>
</dbReference>
<name>A0A645HFA1_9ZZZZ</name>
<comment type="caution">
    <text evidence="2">The sequence shown here is derived from an EMBL/GenBank/DDBJ whole genome shotgun (WGS) entry which is preliminary data.</text>
</comment>
<dbReference type="Pfam" id="PF17762">
    <property type="entry name" value="HTH_ParB"/>
    <property type="match status" value="1"/>
</dbReference>
<organism evidence="2">
    <name type="scientific">bioreactor metagenome</name>
    <dbReference type="NCBI Taxonomy" id="1076179"/>
    <lineage>
        <taxon>unclassified sequences</taxon>
        <taxon>metagenomes</taxon>
        <taxon>ecological metagenomes</taxon>
    </lineage>
</organism>
<evidence type="ECO:0000313" key="2">
    <source>
        <dbReference type="EMBL" id="MPN37708.1"/>
    </source>
</evidence>
<feature type="domain" description="ParB/Spo0J HTH" evidence="1">
    <location>
        <begin position="3"/>
        <end position="47"/>
    </location>
</feature>
<evidence type="ECO:0000259" key="1">
    <source>
        <dbReference type="Pfam" id="PF17762"/>
    </source>
</evidence>
<dbReference type="AlphaFoldDB" id="A0A645HFA1"/>
<gene>
    <name evidence="2" type="primary">noc_47</name>
    <name evidence="2" type="ORF">SDC9_185228</name>
</gene>
<sequence length="113" mass="13409">MIESRLTERHARALLRLRDEKTQMEIIDRIRAGNLSVKETEKLVENTLDRLYDEKADGAKPRPRIIRLYKDYRLFLNTVKSSFSHLKDSGMPADMKIDETEEYVQVYIRLPKK</sequence>
<proteinExistence type="predicted"/>
<accession>A0A645HFA1</accession>
<reference evidence="2" key="1">
    <citation type="submission" date="2019-08" db="EMBL/GenBank/DDBJ databases">
        <authorList>
            <person name="Kucharzyk K."/>
            <person name="Murdoch R.W."/>
            <person name="Higgins S."/>
            <person name="Loffler F."/>
        </authorList>
    </citation>
    <scope>NUCLEOTIDE SEQUENCE</scope>
</reference>